<dbReference type="EMBL" id="UINC01188977">
    <property type="protein sequence ID" value="SVE02451.1"/>
    <property type="molecule type" value="Genomic_DNA"/>
</dbReference>
<evidence type="ECO:0000256" key="1">
    <source>
        <dbReference type="ARBA" id="ARBA00009625"/>
    </source>
</evidence>
<proteinExistence type="inferred from homology"/>
<dbReference type="GO" id="GO:0005525">
    <property type="term" value="F:GTP binding"/>
    <property type="evidence" value="ECO:0007669"/>
    <property type="project" value="InterPro"/>
</dbReference>
<dbReference type="Gene3D" id="1.20.5.170">
    <property type="match status" value="1"/>
</dbReference>
<dbReference type="GO" id="GO:0003924">
    <property type="term" value="F:GTPase activity"/>
    <property type="evidence" value="ECO:0007669"/>
    <property type="project" value="InterPro"/>
</dbReference>
<gene>
    <name evidence="2" type="ORF">METZ01_LOCUS455305</name>
</gene>
<evidence type="ECO:0000313" key="2">
    <source>
        <dbReference type="EMBL" id="SVE02451.1"/>
    </source>
</evidence>
<feature type="non-terminal residue" evidence="2">
    <location>
        <position position="180"/>
    </location>
</feature>
<dbReference type="AlphaFoldDB" id="A0A383A4A8"/>
<dbReference type="GO" id="GO:0005737">
    <property type="term" value="C:cytoplasm"/>
    <property type="evidence" value="ECO:0007669"/>
    <property type="project" value="TreeGrafter"/>
</dbReference>
<sequence length="180" mass="19301">MNILDKSVASKLTKMSNELRSGNRQALARAITLVESTRHDHRETAEHLIATLLENTGRTVRLGISGPPGVGKSTFIESLGSYLVDNEHKIAVLAVDPSSAEGHGSVLGDRTRMPKLSQTENVFIRPSPSGGSLGGVARRTREAMLVCEAAGYDVIMVETVGVGQSETTVRDMVDMFILLA</sequence>
<dbReference type="SUPFAM" id="SSF52540">
    <property type="entry name" value="P-loop containing nucleoside triphosphate hydrolases"/>
    <property type="match status" value="1"/>
</dbReference>
<dbReference type="InterPro" id="IPR005129">
    <property type="entry name" value="GTPase_ArgK"/>
</dbReference>
<dbReference type="InterPro" id="IPR027417">
    <property type="entry name" value="P-loop_NTPase"/>
</dbReference>
<dbReference type="Pfam" id="PF03308">
    <property type="entry name" value="MeaB"/>
    <property type="match status" value="1"/>
</dbReference>
<comment type="similarity">
    <text evidence="1">Belongs to the SIMIBI class G3E GTPase family. ArgK/MeaB subfamily.</text>
</comment>
<reference evidence="2" key="1">
    <citation type="submission" date="2018-05" db="EMBL/GenBank/DDBJ databases">
        <authorList>
            <person name="Lanie J.A."/>
            <person name="Ng W.-L."/>
            <person name="Kazmierczak K.M."/>
            <person name="Andrzejewski T.M."/>
            <person name="Davidsen T.M."/>
            <person name="Wayne K.J."/>
            <person name="Tettelin H."/>
            <person name="Glass J.I."/>
            <person name="Rusch D."/>
            <person name="Podicherti R."/>
            <person name="Tsui H.-C.T."/>
            <person name="Winkler M.E."/>
        </authorList>
    </citation>
    <scope>NUCLEOTIDE SEQUENCE</scope>
</reference>
<accession>A0A383A4A8</accession>
<dbReference type="PANTHER" id="PTHR23408">
    <property type="entry name" value="METHYLMALONYL-COA MUTASE"/>
    <property type="match status" value="1"/>
</dbReference>
<dbReference type="Gene3D" id="3.40.50.300">
    <property type="entry name" value="P-loop containing nucleotide triphosphate hydrolases"/>
    <property type="match status" value="1"/>
</dbReference>
<evidence type="ECO:0008006" key="3">
    <source>
        <dbReference type="Google" id="ProtNLM"/>
    </source>
</evidence>
<protein>
    <recommendedName>
        <fullName evidence="3">AAA+ ATPase domain-containing protein</fullName>
    </recommendedName>
</protein>
<name>A0A383A4A8_9ZZZZ</name>
<organism evidence="2">
    <name type="scientific">marine metagenome</name>
    <dbReference type="NCBI Taxonomy" id="408172"/>
    <lineage>
        <taxon>unclassified sequences</taxon>
        <taxon>metagenomes</taxon>
        <taxon>ecological metagenomes</taxon>
    </lineage>
</organism>
<dbReference type="PANTHER" id="PTHR23408:SF3">
    <property type="entry name" value="METHYLMALONIC ACIDURIA TYPE A PROTEIN, MITOCHONDRIAL"/>
    <property type="match status" value="1"/>
</dbReference>